<reference evidence="10 11" key="1">
    <citation type="journal article" date="2000" name="Nature">
        <title>The genome sequence of the thermoacidophilic scavenger Thermoplasma acidophilum.</title>
        <authorList>
            <person name="Ruepp A."/>
            <person name="Graml W."/>
            <person name="Santos-Martinez M.L."/>
            <person name="Koretke K.K."/>
            <person name="Volker C."/>
            <person name="Mewes H.W."/>
            <person name="Frishman D."/>
            <person name="Stocker S."/>
            <person name="Lupas A.N."/>
            <person name="Baumeister W."/>
        </authorList>
    </citation>
    <scope>NUCLEOTIDE SEQUENCE [LARGE SCALE GENOMIC DNA]</scope>
    <source>
        <strain evidence="11">ATCC 25905 / DSM 1728 / JCM 9062 / NBRC 15155 / AMRC-C165</strain>
    </source>
</reference>
<dbReference type="GO" id="GO:0005886">
    <property type="term" value="C:plasma membrane"/>
    <property type="evidence" value="ECO:0007669"/>
    <property type="project" value="UniProtKB-SubCell"/>
</dbReference>
<evidence type="ECO:0000256" key="3">
    <source>
        <dbReference type="ARBA" id="ARBA00022475"/>
    </source>
</evidence>
<evidence type="ECO:0000256" key="4">
    <source>
        <dbReference type="ARBA" id="ARBA00022519"/>
    </source>
</evidence>
<dbReference type="PANTHER" id="PTHR43297">
    <property type="entry name" value="OLIGOPEPTIDE TRANSPORT ATP-BINDING PROTEIN APPD"/>
    <property type="match status" value="1"/>
</dbReference>
<feature type="domain" description="ABC transporter" evidence="9">
    <location>
        <begin position="350"/>
        <end position="624"/>
    </location>
</feature>
<keyword evidence="3" id="KW-1003">Cell membrane</keyword>
<dbReference type="PaxDb" id="273075-Ta0270"/>
<dbReference type="InterPro" id="IPR027417">
    <property type="entry name" value="P-loop_NTPase"/>
</dbReference>
<accession>Q9HLF8</accession>
<dbReference type="InterPro" id="IPR050388">
    <property type="entry name" value="ABC_Ni/Peptide_Import"/>
</dbReference>
<dbReference type="PANTHER" id="PTHR43297:SF14">
    <property type="entry name" value="ATPASE AAA-TYPE CORE DOMAIN-CONTAINING PROTEIN"/>
    <property type="match status" value="1"/>
</dbReference>
<dbReference type="EnsemblBacteria" id="CAC11415">
    <property type="protein sequence ID" value="CAC11415"/>
    <property type="gene ID" value="CAC11415"/>
</dbReference>
<proteinExistence type="predicted"/>
<dbReference type="Pfam" id="PF00005">
    <property type="entry name" value="ABC_tran"/>
    <property type="match status" value="2"/>
</dbReference>
<dbReference type="FunCoup" id="Q9HLF8">
    <property type="interactions" value="27"/>
</dbReference>
<dbReference type="NCBIfam" id="NF008453">
    <property type="entry name" value="PRK11308.1"/>
    <property type="match status" value="2"/>
</dbReference>
<dbReference type="InterPro" id="IPR013563">
    <property type="entry name" value="Oligopep_ABC_C"/>
</dbReference>
<keyword evidence="2" id="KW-0813">Transport</keyword>
<dbReference type="EMBL" id="AL445063">
    <property type="protein sequence ID" value="CAC11415.1"/>
    <property type="molecule type" value="Genomic_DNA"/>
</dbReference>
<dbReference type="FunFam" id="3.40.50.300:FF:000016">
    <property type="entry name" value="Oligopeptide ABC transporter ATP-binding component"/>
    <property type="match status" value="1"/>
</dbReference>
<dbReference type="HOGENOM" id="CLU_000604_86_2_2"/>
<dbReference type="CDD" id="cd03257">
    <property type="entry name" value="ABC_NikE_OppD_transporters"/>
    <property type="match status" value="2"/>
</dbReference>
<dbReference type="GO" id="GO:0015833">
    <property type="term" value="P:peptide transport"/>
    <property type="evidence" value="ECO:0007669"/>
    <property type="project" value="InterPro"/>
</dbReference>
<dbReference type="InterPro" id="IPR003439">
    <property type="entry name" value="ABC_transporter-like_ATP-bd"/>
</dbReference>
<keyword evidence="11" id="KW-1185">Reference proteome</keyword>
<evidence type="ECO:0000313" key="10">
    <source>
        <dbReference type="EMBL" id="CAC11415.1"/>
    </source>
</evidence>
<dbReference type="SUPFAM" id="SSF52540">
    <property type="entry name" value="P-loop containing nucleoside triphosphate hydrolases"/>
    <property type="match status" value="2"/>
</dbReference>
<dbReference type="NCBIfam" id="TIGR01727">
    <property type="entry name" value="oligo_HPY"/>
    <property type="match status" value="2"/>
</dbReference>
<evidence type="ECO:0000256" key="8">
    <source>
        <dbReference type="ARBA" id="ARBA00023136"/>
    </source>
</evidence>
<name>Q9HLF8_THEAC</name>
<dbReference type="Proteomes" id="UP000001024">
    <property type="component" value="Chromosome"/>
</dbReference>
<evidence type="ECO:0000256" key="2">
    <source>
        <dbReference type="ARBA" id="ARBA00022448"/>
    </source>
</evidence>
<evidence type="ECO:0000259" key="9">
    <source>
        <dbReference type="PROSITE" id="PS50893"/>
    </source>
</evidence>
<evidence type="ECO:0000256" key="1">
    <source>
        <dbReference type="ARBA" id="ARBA00004202"/>
    </source>
</evidence>
<dbReference type="KEGG" id="tac:Ta0270"/>
<evidence type="ECO:0000256" key="7">
    <source>
        <dbReference type="ARBA" id="ARBA00022967"/>
    </source>
</evidence>
<evidence type="ECO:0000256" key="5">
    <source>
        <dbReference type="ARBA" id="ARBA00022741"/>
    </source>
</evidence>
<dbReference type="Gene3D" id="3.40.50.300">
    <property type="entry name" value="P-loop containing nucleotide triphosphate hydrolases"/>
    <property type="match status" value="2"/>
</dbReference>
<dbReference type="SMART" id="SM00382">
    <property type="entry name" value="AAA"/>
    <property type="match status" value="2"/>
</dbReference>
<dbReference type="STRING" id="273075.gene:9571487"/>
<keyword evidence="4" id="KW-0997">Cell inner membrane</keyword>
<keyword evidence="5" id="KW-0547">Nucleotide-binding</keyword>
<dbReference type="InterPro" id="IPR017871">
    <property type="entry name" value="ABC_transporter-like_CS"/>
</dbReference>
<organism evidence="10 11">
    <name type="scientific">Thermoplasma acidophilum (strain ATCC 25905 / DSM 1728 / JCM 9062 / NBRC 15155 / AMRC-C165)</name>
    <dbReference type="NCBI Taxonomy" id="273075"/>
    <lineage>
        <taxon>Archaea</taxon>
        <taxon>Methanobacteriati</taxon>
        <taxon>Thermoplasmatota</taxon>
        <taxon>Thermoplasmata</taxon>
        <taxon>Thermoplasmatales</taxon>
        <taxon>Thermoplasmataceae</taxon>
        <taxon>Thermoplasma</taxon>
    </lineage>
</organism>
<sequence>MRNVSVEFKTYSGIVHALSDVSFDLKQGRFLGIVGESGSGKSTLALSIMSLLPENAMMRGSIYLKGTEYISDVIINNAKKKKARKILEDNLRNIRWKNISMVFQGAMNSFNPVYTIRRQMFEVFKIHTTLDNDEIEKKVEEALRMAGLNISVLDMYPHELSGGMKQRAVIAMALSLDPDIVIADEPTTGLDVITQAEIISQLKKLKENGKIKSLILISHDLGVVSQLADEVMVLYAGKVFEYGEKSRIFQNTANPYTYKLIGSYPSIRNAKRYVEGIPGSLPDPMKIGKGCKFADRCYMARDVCREEEPELIKVEDNHYSACFYWDSIKKSDKSDVKTEPYHVIQQSSMVEVKDLVKYFEIKESISKALFEREKRFVRAVDDITFAIRKGEILGIVGESGSGKTTLGKTLLGLYSPTAGKITYSFSNGDVEITPTTSESELMRSSIRKETQMIFQDPYDSLNPKLTVYDIVAEPIIARRYHKGNKEKDDIYKNPLEILNLVKIALAKASLKPVENYLFRYPHELSGGERQRVATARALVLNSEFIIADEPTSMLDVSIRASFMNMMKEIRSKEGITMVYISHDIASTYYMSDKILVMYLGKAVEMGSADAIINEPLHPYTKALIKAIPTPFSDWDPSKIDIIGEIGNAINVPKGCRFYNRCIYRQDICKDNPPTVKGAEDHWYLCHFSQDELMAIKNGQKSPNS</sequence>
<dbReference type="GO" id="GO:0016887">
    <property type="term" value="F:ATP hydrolysis activity"/>
    <property type="evidence" value="ECO:0007669"/>
    <property type="project" value="InterPro"/>
</dbReference>
<dbReference type="InterPro" id="IPR003593">
    <property type="entry name" value="AAA+_ATPase"/>
</dbReference>
<keyword evidence="6" id="KW-0067">ATP-binding</keyword>
<evidence type="ECO:0000256" key="6">
    <source>
        <dbReference type="ARBA" id="ARBA00022840"/>
    </source>
</evidence>
<gene>
    <name evidence="10" type="ordered locus">Ta0270</name>
</gene>
<dbReference type="AlphaFoldDB" id="Q9HLF8"/>
<dbReference type="PROSITE" id="PS00211">
    <property type="entry name" value="ABC_TRANSPORTER_1"/>
    <property type="match status" value="1"/>
</dbReference>
<dbReference type="GO" id="GO:0005524">
    <property type="term" value="F:ATP binding"/>
    <property type="evidence" value="ECO:0007669"/>
    <property type="project" value="UniProtKB-KW"/>
</dbReference>
<comment type="subcellular location">
    <subcellularLocation>
        <location evidence="1">Cell membrane</location>
        <topology evidence="1">Peripheral membrane protein</topology>
    </subcellularLocation>
</comment>
<dbReference type="eggNOG" id="arCOG00185">
    <property type="taxonomic scope" value="Archaea"/>
</dbReference>
<protein>
    <submittedName>
        <fullName evidence="10">Sporulation protein (Spo0KD) related protein</fullName>
    </submittedName>
</protein>
<feature type="domain" description="ABC transporter" evidence="9">
    <location>
        <begin position="1"/>
        <end position="261"/>
    </location>
</feature>
<dbReference type="Pfam" id="PF08352">
    <property type="entry name" value="oligo_HPY"/>
    <property type="match status" value="2"/>
</dbReference>
<keyword evidence="7" id="KW-1278">Translocase</keyword>
<dbReference type="InParanoid" id="Q9HLF8"/>
<evidence type="ECO:0000313" key="11">
    <source>
        <dbReference type="Proteomes" id="UP000001024"/>
    </source>
</evidence>
<keyword evidence="8" id="KW-0472">Membrane</keyword>
<dbReference type="PROSITE" id="PS50893">
    <property type="entry name" value="ABC_TRANSPORTER_2"/>
    <property type="match status" value="2"/>
</dbReference>